<dbReference type="GO" id="GO:0005525">
    <property type="term" value="F:GTP binding"/>
    <property type="evidence" value="ECO:0007669"/>
    <property type="project" value="UniProtKB-KW"/>
</dbReference>
<dbReference type="Proteomes" id="UP001642409">
    <property type="component" value="Unassembled WGS sequence"/>
</dbReference>
<dbReference type="InterPro" id="IPR050227">
    <property type="entry name" value="Rab"/>
</dbReference>
<dbReference type="CDD" id="cd00154">
    <property type="entry name" value="Rab"/>
    <property type="match status" value="1"/>
</dbReference>
<dbReference type="AlphaFoldDB" id="A0AA86R7Z8"/>
<dbReference type="SMART" id="SM00175">
    <property type="entry name" value="RAB"/>
    <property type="match status" value="1"/>
</dbReference>
<dbReference type="InterPro" id="IPR005225">
    <property type="entry name" value="Small_GTP-bd"/>
</dbReference>
<sequence length="178" mass="20037">MNIKLALVGQSGCGKSSILYRIQRDAFAEVIPTQSLELMQKKMQFNDSTVNLQLIDTVGQEQFNSISPQFYRNLNAIGITCDSVQSLEKANYWYAQSKQNNEAAKIYFILSKSDQQNIQEELLLNFAAEKQIPLLKMSALTGEGINIFVQTVLKDTVVFEDKEVAEPMKKIGGRVVCF</sequence>
<dbReference type="EMBL" id="CATOUU010001030">
    <property type="protein sequence ID" value="CAI9967847.1"/>
    <property type="molecule type" value="Genomic_DNA"/>
</dbReference>
<accession>A0AA86R7Z8</accession>
<dbReference type="EMBL" id="CAXDID020000189">
    <property type="protein sequence ID" value="CAL6051769.1"/>
    <property type="molecule type" value="Genomic_DNA"/>
</dbReference>
<dbReference type="GO" id="GO:0003924">
    <property type="term" value="F:GTPase activity"/>
    <property type="evidence" value="ECO:0007669"/>
    <property type="project" value="InterPro"/>
</dbReference>
<dbReference type="NCBIfam" id="TIGR00231">
    <property type="entry name" value="small_GTP"/>
    <property type="match status" value="1"/>
</dbReference>
<comment type="caution">
    <text evidence="3">The sequence shown here is derived from an EMBL/GenBank/DDBJ whole genome shotgun (WGS) entry which is preliminary data.</text>
</comment>
<evidence type="ECO:0000313" key="4">
    <source>
        <dbReference type="EMBL" id="CAL6051769.1"/>
    </source>
</evidence>
<organism evidence="3">
    <name type="scientific">Hexamita inflata</name>
    <dbReference type="NCBI Taxonomy" id="28002"/>
    <lineage>
        <taxon>Eukaryota</taxon>
        <taxon>Metamonada</taxon>
        <taxon>Diplomonadida</taxon>
        <taxon>Hexamitidae</taxon>
        <taxon>Hexamitinae</taxon>
        <taxon>Hexamita</taxon>
    </lineage>
</organism>
<keyword evidence="5" id="KW-1185">Reference proteome</keyword>
<dbReference type="SMART" id="SM00174">
    <property type="entry name" value="RHO"/>
    <property type="match status" value="1"/>
</dbReference>
<name>A0AA86R7Z8_9EUKA</name>
<dbReference type="SUPFAM" id="SSF52540">
    <property type="entry name" value="P-loop containing nucleoside triphosphate hydrolases"/>
    <property type="match status" value="1"/>
</dbReference>
<dbReference type="PANTHER" id="PTHR47977">
    <property type="entry name" value="RAS-RELATED PROTEIN RAB"/>
    <property type="match status" value="1"/>
</dbReference>
<dbReference type="PROSITE" id="PS51419">
    <property type="entry name" value="RAB"/>
    <property type="match status" value="1"/>
</dbReference>
<dbReference type="PRINTS" id="PR00449">
    <property type="entry name" value="RASTRNSFRMNG"/>
</dbReference>
<evidence type="ECO:0000313" key="5">
    <source>
        <dbReference type="Proteomes" id="UP001642409"/>
    </source>
</evidence>
<dbReference type="Gene3D" id="3.40.50.300">
    <property type="entry name" value="P-loop containing nucleotide triphosphate hydrolases"/>
    <property type="match status" value="1"/>
</dbReference>
<protein>
    <submittedName>
        <fullName evidence="3">Rab1a</fullName>
    </submittedName>
</protein>
<dbReference type="InterPro" id="IPR001806">
    <property type="entry name" value="Small_GTPase"/>
</dbReference>
<evidence type="ECO:0000256" key="1">
    <source>
        <dbReference type="ARBA" id="ARBA00022741"/>
    </source>
</evidence>
<dbReference type="InterPro" id="IPR027417">
    <property type="entry name" value="P-loop_NTPase"/>
</dbReference>
<gene>
    <name evidence="4" type="ORF">HINF_LOCUS44530</name>
    <name evidence="3" type="ORF">HINF_LOCUS55492</name>
</gene>
<keyword evidence="1" id="KW-0547">Nucleotide-binding</keyword>
<evidence type="ECO:0000256" key="2">
    <source>
        <dbReference type="ARBA" id="ARBA00023134"/>
    </source>
</evidence>
<keyword evidence="2" id="KW-0342">GTP-binding</keyword>
<evidence type="ECO:0000313" key="3">
    <source>
        <dbReference type="EMBL" id="CAI9967847.1"/>
    </source>
</evidence>
<reference evidence="4 5" key="2">
    <citation type="submission" date="2024-07" db="EMBL/GenBank/DDBJ databases">
        <authorList>
            <person name="Akdeniz Z."/>
        </authorList>
    </citation>
    <scope>NUCLEOTIDE SEQUENCE [LARGE SCALE GENOMIC DNA]</scope>
</reference>
<dbReference type="SMART" id="SM00173">
    <property type="entry name" value="RAS"/>
    <property type="match status" value="1"/>
</dbReference>
<proteinExistence type="predicted"/>
<reference evidence="3" key="1">
    <citation type="submission" date="2023-06" db="EMBL/GenBank/DDBJ databases">
        <authorList>
            <person name="Kurt Z."/>
        </authorList>
    </citation>
    <scope>NUCLEOTIDE SEQUENCE</scope>
</reference>
<dbReference type="Pfam" id="PF00071">
    <property type="entry name" value="Ras"/>
    <property type="match status" value="1"/>
</dbReference>